<name>A0A7W8DNW9_9BACT</name>
<dbReference type="SUPFAM" id="SSF51604">
    <property type="entry name" value="Enolase C-terminal domain-like"/>
    <property type="match status" value="1"/>
</dbReference>
<evidence type="ECO:0000313" key="5">
    <source>
        <dbReference type="Proteomes" id="UP000534294"/>
    </source>
</evidence>
<sequence length="486" mass="53676">MLPFLLRKNDSTVTQFLASILTVMKSTDIRITQAQVYFLPVTMRVPLKFGPETVTSTVCLRTQVTVEDRNGRSATGWGETPLSVSWVWPSTLAVAERARRMEAFSIQLASRLVQSGLVGHPMEIGQDFIHGPLAETLAAANAAAGSPEMPYLGSLVAFSAFDIATHDAYGNLLGRDIYETYNAEFMNRDLSAFLEPEADSNVSFAGRYPADFLVKEAPKVLPVWHLVGGVDALETADLTGSEPKDEHPLLLADWIQRDGLKCLKVKLRGTDAAWDYERMVRVGRIGLTHGVKWLSADFNCTVKDPAYVNDITDRLLADEPELYARTLYVEQPFPYDLEAHQIDVRSVSARKPLFLDESAHDWEFVRLGRRLGWSGVALKTCKTQTGALLSLCWAKAHGMPLMVQDLTNPMLAIIPHVRLAAHAGTIQGVECNAMQFYPDASVVEEKIHPGLYRRRGGVVDFSTLSGSGFGYRVEEIARQLPAPAVA</sequence>
<comment type="caution">
    <text evidence="4">The sequence shown here is derived from an EMBL/GenBank/DDBJ whole genome shotgun (WGS) entry which is preliminary data.</text>
</comment>
<comment type="similarity">
    <text evidence="1">Belongs to the mandelate racemase/muconate lactonizing enzyme family.</text>
</comment>
<proteinExistence type="inferred from homology"/>
<protein>
    <submittedName>
        <fullName evidence="4">L-alanine-DL-glutamate epimerase-like enolase superfamily enzyme</fullName>
    </submittedName>
</protein>
<organism evidence="4 5">
    <name type="scientific">Prosthecobacter dejongeii</name>
    <dbReference type="NCBI Taxonomy" id="48465"/>
    <lineage>
        <taxon>Bacteria</taxon>
        <taxon>Pseudomonadati</taxon>
        <taxon>Verrucomicrobiota</taxon>
        <taxon>Verrucomicrobiia</taxon>
        <taxon>Verrucomicrobiales</taxon>
        <taxon>Verrucomicrobiaceae</taxon>
        <taxon>Prosthecobacter</taxon>
    </lineage>
</organism>
<dbReference type="Gene3D" id="3.30.390.10">
    <property type="entry name" value="Enolase-like, N-terminal domain"/>
    <property type="match status" value="1"/>
</dbReference>
<dbReference type="AlphaFoldDB" id="A0A7W8DNW9"/>
<dbReference type="PANTHER" id="PTHR48080">
    <property type="entry name" value="D-GALACTONATE DEHYDRATASE-RELATED"/>
    <property type="match status" value="1"/>
</dbReference>
<dbReference type="EMBL" id="JACHIF010000001">
    <property type="protein sequence ID" value="MBB5036530.1"/>
    <property type="molecule type" value="Genomic_DNA"/>
</dbReference>
<evidence type="ECO:0000256" key="1">
    <source>
        <dbReference type="ARBA" id="ARBA00008031"/>
    </source>
</evidence>
<dbReference type="Pfam" id="PF13378">
    <property type="entry name" value="MR_MLE_C"/>
    <property type="match status" value="1"/>
</dbReference>
<dbReference type="PANTHER" id="PTHR48080:SF3">
    <property type="entry name" value="ENOLASE SUPERFAMILY MEMBER DDB_G0284701"/>
    <property type="match status" value="1"/>
</dbReference>
<gene>
    <name evidence="4" type="ORF">HNQ64_000764</name>
</gene>
<keyword evidence="5" id="KW-1185">Reference proteome</keyword>
<evidence type="ECO:0000256" key="2">
    <source>
        <dbReference type="ARBA" id="ARBA00022723"/>
    </source>
</evidence>
<dbReference type="Gene3D" id="3.20.20.120">
    <property type="entry name" value="Enolase-like C-terminal domain"/>
    <property type="match status" value="1"/>
</dbReference>
<dbReference type="InterPro" id="IPR029065">
    <property type="entry name" value="Enolase_C-like"/>
</dbReference>
<keyword evidence="2" id="KW-0479">Metal-binding</keyword>
<evidence type="ECO:0000259" key="3">
    <source>
        <dbReference type="Pfam" id="PF13378"/>
    </source>
</evidence>
<feature type="domain" description="Enolase C-terminal" evidence="3">
    <location>
        <begin position="253"/>
        <end position="473"/>
    </location>
</feature>
<evidence type="ECO:0000313" key="4">
    <source>
        <dbReference type="EMBL" id="MBB5036530.1"/>
    </source>
</evidence>
<reference evidence="4 5" key="1">
    <citation type="submission" date="2020-08" db="EMBL/GenBank/DDBJ databases">
        <title>Genomic Encyclopedia of Type Strains, Phase IV (KMG-IV): sequencing the most valuable type-strain genomes for metagenomic binning, comparative biology and taxonomic classification.</title>
        <authorList>
            <person name="Goeker M."/>
        </authorList>
    </citation>
    <scope>NUCLEOTIDE SEQUENCE [LARGE SCALE GENOMIC DNA]</scope>
    <source>
        <strain evidence="4 5">DSM 12251</strain>
    </source>
</reference>
<dbReference type="InterPro" id="IPR036849">
    <property type="entry name" value="Enolase-like_C_sf"/>
</dbReference>
<dbReference type="InterPro" id="IPR034593">
    <property type="entry name" value="DgoD-like"/>
</dbReference>
<dbReference type="Proteomes" id="UP000534294">
    <property type="component" value="Unassembled WGS sequence"/>
</dbReference>
<dbReference type="InterPro" id="IPR029017">
    <property type="entry name" value="Enolase-like_N"/>
</dbReference>
<dbReference type="GO" id="GO:0046872">
    <property type="term" value="F:metal ion binding"/>
    <property type="evidence" value="ECO:0007669"/>
    <property type="project" value="UniProtKB-KW"/>
</dbReference>
<dbReference type="SUPFAM" id="SSF54826">
    <property type="entry name" value="Enolase N-terminal domain-like"/>
    <property type="match status" value="1"/>
</dbReference>
<dbReference type="RefSeq" id="WP_246430924.1">
    <property type="nucleotide sequence ID" value="NZ_JACHIF010000001.1"/>
</dbReference>
<accession>A0A7W8DNW9</accession>